<dbReference type="PROSITE" id="PS51384">
    <property type="entry name" value="FAD_FR"/>
    <property type="match status" value="1"/>
</dbReference>
<comment type="caution">
    <text evidence="2">The sequence shown here is derived from an EMBL/GenBank/DDBJ whole genome shotgun (WGS) entry which is preliminary data.</text>
</comment>
<dbReference type="Gene3D" id="3.40.50.80">
    <property type="entry name" value="Nucleotide-binding domain of ferredoxin-NADP reductase (FNR) module"/>
    <property type="match status" value="1"/>
</dbReference>
<dbReference type="EMBL" id="JAFFZE010000018">
    <property type="protein sequence ID" value="MCT2586392.1"/>
    <property type="molecule type" value="Genomic_DNA"/>
</dbReference>
<protein>
    <submittedName>
        <fullName evidence="2">Siderophore-interacting protein</fullName>
    </submittedName>
</protein>
<proteinExistence type="predicted"/>
<dbReference type="PANTHER" id="PTHR30157">
    <property type="entry name" value="FERRIC REDUCTASE, NADPH-DEPENDENT"/>
    <property type="match status" value="1"/>
</dbReference>
<gene>
    <name evidence="2" type="ORF">JT362_25040</name>
</gene>
<accession>A0ABT2JEU2</accession>
<dbReference type="RefSeq" id="WP_260194211.1">
    <property type="nucleotide sequence ID" value="NZ_JAFFZE010000018.1"/>
</dbReference>
<feature type="domain" description="FAD-binding FR-type" evidence="1">
    <location>
        <begin position="5"/>
        <end position="132"/>
    </location>
</feature>
<evidence type="ECO:0000259" key="1">
    <source>
        <dbReference type="PROSITE" id="PS51384"/>
    </source>
</evidence>
<reference evidence="2 3" key="1">
    <citation type="submission" date="2021-02" db="EMBL/GenBank/DDBJ databases">
        <title>Actinophytocola xerophila sp. nov., isolated from soil of cotton cropping field.</title>
        <authorList>
            <person name="Huang R."/>
            <person name="Chen X."/>
            <person name="Ge X."/>
            <person name="Liu W."/>
        </authorList>
    </citation>
    <scope>NUCLEOTIDE SEQUENCE [LARGE SCALE GENOMIC DNA]</scope>
    <source>
        <strain evidence="2 3">S1-96</strain>
    </source>
</reference>
<dbReference type="Pfam" id="PF08021">
    <property type="entry name" value="FAD_binding_9"/>
    <property type="match status" value="1"/>
</dbReference>
<dbReference type="InterPro" id="IPR039261">
    <property type="entry name" value="FNR_nucleotide-bd"/>
</dbReference>
<dbReference type="InterPro" id="IPR017927">
    <property type="entry name" value="FAD-bd_FR_type"/>
</dbReference>
<dbReference type="InterPro" id="IPR013113">
    <property type="entry name" value="SIP_FAD-bd"/>
</dbReference>
<dbReference type="Gene3D" id="2.40.30.10">
    <property type="entry name" value="Translation factors"/>
    <property type="match status" value="1"/>
</dbReference>
<name>A0ABT2JEU2_9PSEU</name>
<dbReference type="InterPro" id="IPR039374">
    <property type="entry name" value="SIP_fam"/>
</dbReference>
<dbReference type="CDD" id="cd06193">
    <property type="entry name" value="siderophore_interacting"/>
    <property type="match status" value="1"/>
</dbReference>
<dbReference type="Proteomes" id="UP001156441">
    <property type="component" value="Unassembled WGS sequence"/>
</dbReference>
<dbReference type="InterPro" id="IPR007037">
    <property type="entry name" value="SIP_rossman_dom"/>
</dbReference>
<dbReference type="InterPro" id="IPR017938">
    <property type="entry name" value="Riboflavin_synthase-like_b-brl"/>
</dbReference>
<dbReference type="SUPFAM" id="SSF63380">
    <property type="entry name" value="Riboflavin synthase domain-like"/>
    <property type="match status" value="1"/>
</dbReference>
<evidence type="ECO:0000313" key="3">
    <source>
        <dbReference type="Proteomes" id="UP001156441"/>
    </source>
</evidence>
<keyword evidence="3" id="KW-1185">Reference proteome</keyword>
<organism evidence="2 3">
    <name type="scientific">Actinophytocola gossypii</name>
    <dbReference type="NCBI Taxonomy" id="2812003"/>
    <lineage>
        <taxon>Bacteria</taxon>
        <taxon>Bacillati</taxon>
        <taxon>Actinomycetota</taxon>
        <taxon>Actinomycetes</taxon>
        <taxon>Pseudonocardiales</taxon>
        <taxon>Pseudonocardiaceae</taxon>
    </lineage>
</organism>
<dbReference type="PANTHER" id="PTHR30157:SF0">
    <property type="entry name" value="NADPH-DEPENDENT FERRIC-CHELATE REDUCTASE"/>
    <property type="match status" value="1"/>
</dbReference>
<sequence>MSQSYTLFRAEVVAVRQLTPHLRRFTLAGPDLARCVSGGFDQRIKLFFPLPGQTEPVVPDGEDWYAEYRAMPLDERAFMRTYTIRYLRPEVGELDVDIVLHGDTGPGSTWAGAARPGDRVAVLGPNAGHTPILGYEFKPPEDTDWLLLAGDDTALPAICAILEAQPAGREVLAFAEVGSAAEMLPVESAADVRMTWLCRGGRSGLLREAVRRTEFPDGKPYVWIAGESSAVTDLRRYLVNEREIEKELIYFAGYWLLGSALE</sequence>
<evidence type="ECO:0000313" key="2">
    <source>
        <dbReference type="EMBL" id="MCT2586392.1"/>
    </source>
</evidence>
<dbReference type="Pfam" id="PF04954">
    <property type="entry name" value="SIP"/>
    <property type="match status" value="1"/>
</dbReference>